<dbReference type="Gene3D" id="2.60.40.680">
    <property type="match status" value="1"/>
</dbReference>
<dbReference type="RefSeq" id="WP_008301788.1">
    <property type="nucleotide sequence ID" value="NZ_BAEK01000004.1"/>
</dbReference>
<reference evidence="2 3" key="1">
    <citation type="journal article" date="2014" name="Environ. Microbiol.">
        <title>Comparative genomics of the marine bacterial genus Glaciecola reveals the high degree of genomic diversity and genomic characteristic for cold adaptation.</title>
        <authorList>
            <person name="Qin Q.L."/>
            <person name="Xie B.B."/>
            <person name="Yu Y."/>
            <person name="Shu Y.L."/>
            <person name="Rong J.C."/>
            <person name="Zhang Y.J."/>
            <person name="Zhao D.L."/>
            <person name="Chen X.L."/>
            <person name="Zhang X.Y."/>
            <person name="Chen B."/>
            <person name="Zhou B.C."/>
            <person name="Zhang Y.Z."/>
        </authorList>
    </citation>
    <scope>NUCLEOTIDE SEQUENCE [LARGE SCALE GENOMIC DNA]</scope>
    <source>
        <strain evidence="2 3">NO2</strain>
    </source>
</reference>
<evidence type="ECO:0000313" key="3">
    <source>
        <dbReference type="Proteomes" id="UP000008372"/>
    </source>
</evidence>
<evidence type="ECO:0000256" key="1">
    <source>
        <dbReference type="SAM" id="SignalP"/>
    </source>
</evidence>
<protein>
    <recommendedName>
        <fullName evidence="4">Cohesin domain-containing protein</fullName>
    </recommendedName>
</protein>
<dbReference type="EMBL" id="BAEK01000004">
    <property type="protein sequence ID" value="GAC02964.1"/>
    <property type="molecule type" value="Genomic_DNA"/>
</dbReference>
<accession>A0ABQ0I0W8</accession>
<name>A0ABQ0I0W8_9ALTE</name>
<sequence>MKVLTVIILLICSCQASAGLITFQSDQASYAENDIVTIDVNINDINPMIDFVELDIGFDPLALEFVEDSWLDTSDVFDFGAFGDAFLFTNDTLILQASFLDGITDVLGTSFKLGELQFTALTDLATTSFSSKLVTAIDVNFNNVDPQVKVSEPAGTAVVALLGALFLMRMQKSA</sequence>
<feature type="chain" id="PRO_5047481897" description="Cohesin domain-containing protein" evidence="1">
    <location>
        <begin position="19"/>
        <end position="174"/>
    </location>
</feature>
<dbReference type="Proteomes" id="UP000008372">
    <property type="component" value="Unassembled WGS sequence"/>
</dbReference>
<organism evidence="2 3">
    <name type="scientific">Paraglaciecola agarilytica NO2</name>
    <dbReference type="NCBI Taxonomy" id="1125747"/>
    <lineage>
        <taxon>Bacteria</taxon>
        <taxon>Pseudomonadati</taxon>
        <taxon>Pseudomonadota</taxon>
        <taxon>Gammaproteobacteria</taxon>
        <taxon>Alteromonadales</taxon>
        <taxon>Alteromonadaceae</taxon>
        <taxon>Paraglaciecola</taxon>
    </lineage>
</organism>
<keyword evidence="1" id="KW-0732">Signal</keyword>
<feature type="signal peptide" evidence="1">
    <location>
        <begin position="1"/>
        <end position="18"/>
    </location>
</feature>
<gene>
    <name evidence="2" type="ORF">GAGA_0099</name>
</gene>
<keyword evidence="3" id="KW-1185">Reference proteome</keyword>
<comment type="caution">
    <text evidence="2">The sequence shown here is derived from an EMBL/GenBank/DDBJ whole genome shotgun (WGS) entry which is preliminary data.</text>
</comment>
<evidence type="ECO:0008006" key="4">
    <source>
        <dbReference type="Google" id="ProtNLM"/>
    </source>
</evidence>
<proteinExistence type="predicted"/>
<evidence type="ECO:0000313" key="2">
    <source>
        <dbReference type="EMBL" id="GAC02964.1"/>
    </source>
</evidence>